<dbReference type="PANTHER" id="PTHR34979">
    <property type="entry name" value="INNER MEMBRANE PROTEIN YGAZ"/>
    <property type="match status" value="1"/>
</dbReference>
<evidence type="ECO:0000313" key="9">
    <source>
        <dbReference type="EMBL" id="OAM26037.1"/>
    </source>
</evidence>
<keyword evidence="7 8" id="KW-0472">Membrane</keyword>
<evidence type="ECO:0000256" key="6">
    <source>
        <dbReference type="ARBA" id="ARBA00022989"/>
    </source>
</evidence>
<sequence>MNTPHTLSEFRRGIKEAAPIIIGMIPFALILGAQAARKGMSWLETILMMGLNFAGGSEFAAVGLWHSPLPVLLIIGTTLLINSRHILMGIAFIPFIRHLPLKQLLPALFVMTDESWAMSLTDARKRQKAGLPAFSLPYYFGTALPLYALWVSCGFIGARFGYLLGNVEKLGFGMAFPAVFLVLIRSMWTTWRAAVPWLVSLVVAAASYLMLPHSGWYVLFGTFAGLLAASFGQGGEVE</sequence>
<gene>
    <name evidence="9" type="ORF">A7P95_09990</name>
</gene>
<feature type="transmembrane region" description="Helical" evidence="8">
    <location>
        <begin position="170"/>
        <end position="188"/>
    </location>
</feature>
<feature type="transmembrane region" description="Helical" evidence="8">
    <location>
        <begin position="17"/>
        <end position="36"/>
    </location>
</feature>
<organism evidence="9 10">
    <name type="scientific">Eikenella longinqua</name>
    <dbReference type="NCBI Taxonomy" id="1795827"/>
    <lineage>
        <taxon>Bacteria</taxon>
        <taxon>Pseudomonadati</taxon>
        <taxon>Pseudomonadota</taxon>
        <taxon>Betaproteobacteria</taxon>
        <taxon>Neisseriales</taxon>
        <taxon>Neisseriaceae</taxon>
        <taxon>Eikenella</taxon>
    </lineage>
</organism>
<feature type="transmembrane region" description="Helical" evidence="8">
    <location>
        <begin position="194"/>
        <end position="211"/>
    </location>
</feature>
<feature type="transmembrane region" description="Helical" evidence="8">
    <location>
        <begin position="138"/>
        <end position="158"/>
    </location>
</feature>
<name>A0A1A9RVM2_9NEIS</name>
<evidence type="ECO:0000256" key="4">
    <source>
        <dbReference type="ARBA" id="ARBA00022475"/>
    </source>
</evidence>
<comment type="subcellular location">
    <subcellularLocation>
        <location evidence="1">Cell membrane</location>
        <topology evidence="1">Multi-pass membrane protein</topology>
    </subcellularLocation>
</comment>
<keyword evidence="6 8" id="KW-1133">Transmembrane helix</keyword>
<keyword evidence="10" id="KW-1185">Reference proteome</keyword>
<dbReference type="InterPro" id="IPR011606">
    <property type="entry name" value="Brnchd-chn_aa_trnsp_permease"/>
</dbReference>
<reference evidence="10" key="1">
    <citation type="submission" date="2016-05" db="EMBL/GenBank/DDBJ databases">
        <title>Draft genome of Corynebacterium afermentans subsp. afermentans LCDC 88199T.</title>
        <authorList>
            <person name="Bernier A.-M."/>
            <person name="Bernard K."/>
        </authorList>
    </citation>
    <scope>NUCLEOTIDE SEQUENCE [LARGE SCALE GENOMIC DNA]</scope>
    <source>
        <strain evidence="10">NML02-A-017</strain>
    </source>
</reference>
<keyword evidence="4" id="KW-1003">Cell membrane</keyword>
<keyword evidence="3" id="KW-0813">Transport</keyword>
<protein>
    <submittedName>
        <fullName evidence="9">Branched-chain amino acid ABC transporter permease</fullName>
    </submittedName>
</protein>
<dbReference type="Proteomes" id="UP000077885">
    <property type="component" value="Unassembled WGS sequence"/>
</dbReference>
<evidence type="ECO:0000256" key="7">
    <source>
        <dbReference type="ARBA" id="ARBA00023136"/>
    </source>
</evidence>
<dbReference type="GO" id="GO:1903785">
    <property type="term" value="P:L-valine transmembrane transport"/>
    <property type="evidence" value="ECO:0007669"/>
    <property type="project" value="TreeGrafter"/>
</dbReference>
<evidence type="ECO:0000256" key="1">
    <source>
        <dbReference type="ARBA" id="ARBA00004651"/>
    </source>
</evidence>
<dbReference type="AlphaFoldDB" id="A0A1A9RVM2"/>
<evidence type="ECO:0000256" key="3">
    <source>
        <dbReference type="ARBA" id="ARBA00022448"/>
    </source>
</evidence>
<dbReference type="GO" id="GO:0005886">
    <property type="term" value="C:plasma membrane"/>
    <property type="evidence" value="ECO:0007669"/>
    <property type="project" value="UniProtKB-SubCell"/>
</dbReference>
<dbReference type="EMBL" id="LXSL01000032">
    <property type="protein sequence ID" value="OAM26037.1"/>
    <property type="molecule type" value="Genomic_DNA"/>
</dbReference>
<dbReference type="STRING" id="1795827.A7P95_09990"/>
<proteinExistence type="inferred from homology"/>
<evidence type="ECO:0000256" key="5">
    <source>
        <dbReference type="ARBA" id="ARBA00022692"/>
    </source>
</evidence>
<evidence type="ECO:0000313" key="10">
    <source>
        <dbReference type="Proteomes" id="UP000077885"/>
    </source>
</evidence>
<comment type="similarity">
    <text evidence="2">Belongs to the AzlC family.</text>
</comment>
<keyword evidence="5 8" id="KW-0812">Transmembrane</keyword>
<dbReference type="PANTHER" id="PTHR34979:SF1">
    <property type="entry name" value="INNER MEMBRANE PROTEIN YGAZ"/>
    <property type="match status" value="1"/>
</dbReference>
<evidence type="ECO:0000256" key="2">
    <source>
        <dbReference type="ARBA" id="ARBA00010735"/>
    </source>
</evidence>
<evidence type="ECO:0000256" key="8">
    <source>
        <dbReference type="SAM" id="Phobius"/>
    </source>
</evidence>
<dbReference type="Pfam" id="PF03591">
    <property type="entry name" value="AzlC"/>
    <property type="match status" value="1"/>
</dbReference>
<accession>A0A1A9RVM2</accession>
<comment type="caution">
    <text evidence="9">The sequence shown here is derived from an EMBL/GenBank/DDBJ whole genome shotgun (WGS) entry which is preliminary data.</text>
</comment>
<dbReference type="RefSeq" id="WP_067594821.1">
    <property type="nucleotide sequence ID" value="NZ_LXSL01000032.1"/>
</dbReference>
<dbReference type="OrthoDB" id="3177005at2"/>